<evidence type="ECO:0000256" key="2">
    <source>
        <dbReference type="ARBA" id="ARBA00022722"/>
    </source>
</evidence>
<dbReference type="InterPro" id="IPR000100">
    <property type="entry name" value="RNase_P"/>
</dbReference>
<dbReference type="Pfam" id="PF00825">
    <property type="entry name" value="Ribonuclease_P"/>
    <property type="match status" value="1"/>
</dbReference>
<dbReference type="GO" id="GO:0004526">
    <property type="term" value="F:ribonuclease P activity"/>
    <property type="evidence" value="ECO:0007669"/>
    <property type="project" value="InterPro"/>
</dbReference>
<evidence type="ECO:0000313" key="6">
    <source>
        <dbReference type="EMBL" id="OGM90562.1"/>
    </source>
</evidence>
<protein>
    <submittedName>
        <fullName evidence="6">Uncharacterized protein</fullName>
    </submittedName>
</protein>
<organism evidence="6 7">
    <name type="scientific">Candidatus Wolfebacteria bacterium RIFCSPHIGHO2_01_FULL_48_22</name>
    <dbReference type="NCBI Taxonomy" id="1802555"/>
    <lineage>
        <taxon>Bacteria</taxon>
        <taxon>Candidatus Wolfeibacteriota</taxon>
    </lineage>
</organism>
<dbReference type="InterPro" id="IPR014721">
    <property type="entry name" value="Ribsml_uS5_D2-typ_fold_subgr"/>
</dbReference>
<dbReference type="AlphaFoldDB" id="A0A1F8DQ47"/>
<keyword evidence="1" id="KW-0819">tRNA processing</keyword>
<reference evidence="6 7" key="1">
    <citation type="journal article" date="2016" name="Nat. Commun.">
        <title>Thousands of microbial genomes shed light on interconnected biogeochemical processes in an aquifer system.</title>
        <authorList>
            <person name="Anantharaman K."/>
            <person name="Brown C.T."/>
            <person name="Hug L.A."/>
            <person name="Sharon I."/>
            <person name="Castelle C.J."/>
            <person name="Probst A.J."/>
            <person name="Thomas B.C."/>
            <person name="Singh A."/>
            <person name="Wilkins M.J."/>
            <person name="Karaoz U."/>
            <person name="Brodie E.L."/>
            <person name="Williams K.H."/>
            <person name="Hubbard S.S."/>
            <person name="Banfield J.F."/>
        </authorList>
    </citation>
    <scope>NUCLEOTIDE SEQUENCE [LARGE SCALE GENOMIC DNA]</scope>
</reference>
<evidence type="ECO:0000256" key="4">
    <source>
        <dbReference type="ARBA" id="ARBA00022801"/>
    </source>
</evidence>
<dbReference type="InterPro" id="IPR020568">
    <property type="entry name" value="Ribosomal_Su5_D2-typ_SF"/>
</dbReference>
<dbReference type="Gene3D" id="3.30.230.10">
    <property type="match status" value="1"/>
</dbReference>
<gene>
    <name evidence="6" type="ORF">A2755_03345</name>
</gene>
<dbReference type="STRING" id="1802555.A2755_03345"/>
<dbReference type="GO" id="GO:0008033">
    <property type="term" value="P:tRNA processing"/>
    <property type="evidence" value="ECO:0007669"/>
    <property type="project" value="UniProtKB-KW"/>
</dbReference>
<sequence>MISRKHTLPASFFRKIHQKKISPDRVLSLHTCHVRCYASGLRYSRYAVVVPNSAFSSVVSRNAFRRMAYEVIRSEKLTDVLGYDVVLLFGKMAGTFSKEEVKKDILKLRHVISI</sequence>
<evidence type="ECO:0000256" key="5">
    <source>
        <dbReference type="ARBA" id="ARBA00022884"/>
    </source>
</evidence>
<comment type="caution">
    <text evidence="6">The sequence shown here is derived from an EMBL/GenBank/DDBJ whole genome shotgun (WGS) entry which is preliminary data.</text>
</comment>
<dbReference type="SUPFAM" id="SSF54211">
    <property type="entry name" value="Ribosomal protein S5 domain 2-like"/>
    <property type="match status" value="1"/>
</dbReference>
<accession>A0A1F8DQ47</accession>
<dbReference type="GO" id="GO:0000049">
    <property type="term" value="F:tRNA binding"/>
    <property type="evidence" value="ECO:0007669"/>
    <property type="project" value="InterPro"/>
</dbReference>
<evidence type="ECO:0000313" key="7">
    <source>
        <dbReference type="Proteomes" id="UP000177029"/>
    </source>
</evidence>
<evidence type="ECO:0000256" key="1">
    <source>
        <dbReference type="ARBA" id="ARBA00022694"/>
    </source>
</evidence>
<keyword evidence="4" id="KW-0378">Hydrolase</keyword>
<keyword evidence="2" id="KW-0540">Nuclease</keyword>
<name>A0A1F8DQ47_9BACT</name>
<dbReference type="EMBL" id="MGIP01000019">
    <property type="protein sequence ID" value="OGM90562.1"/>
    <property type="molecule type" value="Genomic_DNA"/>
</dbReference>
<keyword evidence="3" id="KW-0255">Endonuclease</keyword>
<proteinExistence type="predicted"/>
<dbReference type="Proteomes" id="UP000177029">
    <property type="component" value="Unassembled WGS sequence"/>
</dbReference>
<evidence type="ECO:0000256" key="3">
    <source>
        <dbReference type="ARBA" id="ARBA00022759"/>
    </source>
</evidence>
<keyword evidence="5" id="KW-0694">RNA-binding</keyword>